<dbReference type="Proteomes" id="UP001430953">
    <property type="component" value="Unassembled WGS sequence"/>
</dbReference>
<organism evidence="1 2">
    <name type="scientific">Cardiocondyla obscurior</name>
    <dbReference type="NCBI Taxonomy" id="286306"/>
    <lineage>
        <taxon>Eukaryota</taxon>
        <taxon>Metazoa</taxon>
        <taxon>Ecdysozoa</taxon>
        <taxon>Arthropoda</taxon>
        <taxon>Hexapoda</taxon>
        <taxon>Insecta</taxon>
        <taxon>Pterygota</taxon>
        <taxon>Neoptera</taxon>
        <taxon>Endopterygota</taxon>
        <taxon>Hymenoptera</taxon>
        <taxon>Apocrita</taxon>
        <taxon>Aculeata</taxon>
        <taxon>Formicoidea</taxon>
        <taxon>Formicidae</taxon>
        <taxon>Myrmicinae</taxon>
        <taxon>Cardiocondyla</taxon>
    </lineage>
</organism>
<proteinExistence type="predicted"/>
<comment type="caution">
    <text evidence="1">The sequence shown here is derived from an EMBL/GenBank/DDBJ whole genome shotgun (WGS) entry which is preliminary data.</text>
</comment>
<evidence type="ECO:0000313" key="1">
    <source>
        <dbReference type="EMBL" id="KAL0134480.1"/>
    </source>
</evidence>
<sequence>MTVGTNNIGERAETIGFILRDIGTILSRAKTVYSANVVFANVRATKYVTRTYILLDTCGNKHFSAGCQKHQRLPRRNGSLALLCELIARTFSP</sequence>
<name>A0AAW2H4H8_9HYME</name>
<evidence type="ECO:0000313" key="2">
    <source>
        <dbReference type="Proteomes" id="UP001430953"/>
    </source>
</evidence>
<dbReference type="EMBL" id="JADYXP020000001">
    <property type="protein sequence ID" value="KAL0134480.1"/>
    <property type="molecule type" value="Genomic_DNA"/>
</dbReference>
<dbReference type="AlphaFoldDB" id="A0AAW2H4H8"/>
<protein>
    <submittedName>
        <fullName evidence="1">Uncharacterized protein</fullName>
    </submittedName>
</protein>
<keyword evidence="2" id="KW-1185">Reference proteome</keyword>
<gene>
    <name evidence="1" type="ORF">PUN28_001343</name>
</gene>
<reference evidence="1 2" key="1">
    <citation type="submission" date="2023-03" db="EMBL/GenBank/DDBJ databases">
        <title>High recombination rates correlate with genetic variation in Cardiocondyla obscurior ants.</title>
        <authorList>
            <person name="Errbii M."/>
        </authorList>
    </citation>
    <scope>NUCLEOTIDE SEQUENCE [LARGE SCALE GENOMIC DNA]</scope>
    <source>
        <strain evidence="1">Alpha-2009</strain>
        <tissue evidence="1">Whole body</tissue>
    </source>
</reference>
<accession>A0AAW2H4H8</accession>